<comment type="caution">
    <text evidence="4">The sequence shown here is derived from an EMBL/GenBank/DDBJ whole genome shotgun (WGS) entry which is preliminary data.</text>
</comment>
<keyword evidence="2" id="KW-0012">Acyltransferase</keyword>
<dbReference type="AlphaFoldDB" id="A0A5N1JGG6"/>
<dbReference type="RefSeq" id="WP_150876726.1">
    <property type="nucleotide sequence ID" value="NZ_VTWS01000003.1"/>
</dbReference>
<evidence type="ECO:0000313" key="4">
    <source>
        <dbReference type="EMBL" id="KAA9353428.1"/>
    </source>
</evidence>
<evidence type="ECO:0000256" key="1">
    <source>
        <dbReference type="ARBA" id="ARBA00022679"/>
    </source>
</evidence>
<dbReference type="PROSITE" id="PS51186">
    <property type="entry name" value="GNAT"/>
    <property type="match status" value="1"/>
</dbReference>
<feature type="domain" description="N-acetyltransferase" evidence="3">
    <location>
        <begin position="3"/>
        <end position="152"/>
    </location>
</feature>
<keyword evidence="5" id="KW-1185">Reference proteome</keyword>
<gene>
    <name evidence="4" type="ORF">F0P93_12325</name>
</gene>
<dbReference type="InterPro" id="IPR016181">
    <property type="entry name" value="Acyl_CoA_acyltransferase"/>
</dbReference>
<evidence type="ECO:0000259" key="3">
    <source>
        <dbReference type="PROSITE" id="PS51186"/>
    </source>
</evidence>
<dbReference type="Pfam" id="PF00583">
    <property type="entry name" value="Acetyltransf_1"/>
    <property type="match status" value="1"/>
</dbReference>
<organism evidence="4 5">
    <name type="scientific">Larkinella humicola</name>
    <dbReference type="NCBI Taxonomy" id="2607654"/>
    <lineage>
        <taxon>Bacteria</taxon>
        <taxon>Pseudomonadati</taxon>
        <taxon>Bacteroidota</taxon>
        <taxon>Cytophagia</taxon>
        <taxon>Cytophagales</taxon>
        <taxon>Spirosomataceae</taxon>
        <taxon>Larkinella</taxon>
    </lineage>
</organism>
<dbReference type="InterPro" id="IPR000182">
    <property type="entry name" value="GNAT_dom"/>
</dbReference>
<dbReference type="PANTHER" id="PTHR43877">
    <property type="entry name" value="AMINOALKYLPHOSPHONATE N-ACETYLTRANSFERASE-RELATED-RELATED"/>
    <property type="match status" value="1"/>
</dbReference>
<dbReference type="GO" id="GO:0016747">
    <property type="term" value="F:acyltransferase activity, transferring groups other than amino-acyl groups"/>
    <property type="evidence" value="ECO:0007669"/>
    <property type="project" value="InterPro"/>
</dbReference>
<accession>A0A5N1JGG6</accession>
<dbReference type="Proteomes" id="UP000326344">
    <property type="component" value="Unassembled WGS sequence"/>
</dbReference>
<dbReference type="CDD" id="cd04301">
    <property type="entry name" value="NAT_SF"/>
    <property type="match status" value="1"/>
</dbReference>
<dbReference type="InterPro" id="IPR050832">
    <property type="entry name" value="Bact_Acetyltransf"/>
</dbReference>
<reference evidence="4 5" key="1">
    <citation type="submission" date="2019-09" db="EMBL/GenBank/DDBJ databases">
        <title>Genome Sequence of Larkinella sp MA1.</title>
        <authorList>
            <person name="Srinivasan S."/>
        </authorList>
    </citation>
    <scope>NUCLEOTIDE SEQUENCE [LARGE SCALE GENOMIC DNA]</scope>
    <source>
        <strain evidence="4 5">MA1</strain>
    </source>
</reference>
<sequence length="152" mass="17293">MEITCRLATESDLIEIVKMLSDDKLGTSRERFELPLPKTYTEAFARIVGDPYQELMVAELNAEIVATFQLSFIQYLTYQGGIRAQIEAVRVKSDYRGQGIGKAVFDYAIERARSKGAHVVQLTTDKKRPDAIRFYESLGFVDSHEGMKLHLR</sequence>
<dbReference type="SUPFAM" id="SSF55729">
    <property type="entry name" value="Acyl-CoA N-acyltransferases (Nat)"/>
    <property type="match status" value="1"/>
</dbReference>
<dbReference type="Gene3D" id="3.40.630.30">
    <property type="match status" value="1"/>
</dbReference>
<keyword evidence="1 4" id="KW-0808">Transferase</keyword>
<dbReference type="EMBL" id="VTWS01000003">
    <property type="protein sequence ID" value="KAA9353428.1"/>
    <property type="molecule type" value="Genomic_DNA"/>
</dbReference>
<evidence type="ECO:0000313" key="5">
    <source>
        <dbReference type="Proteomes" id="UP000326344"/>
    </source>
</evidence>
<protein>
    <submittedName>
        <fullName evidence="4">GNAT family N-acetyltransferase</fullName>
    </submittedName>
</protein>
<proteinExistence type="predicted"/>
<evidence type="ECO:0000256" key="2">
    <source>
        <dbReference type="ARBA" id="ARBA00023315"/>
    </source>
</evidence>
<name>A0A5N1JGG6_9BACT</name>
<dbReference type="PANTHER" id="PTHR43877:SF2">
    <property type="entry name" value="AMINOALKYLPHOSPHONATE N-ACETYLTRANSFERASE-RELATED"/>
    <property type="match status" value="1"/>
</dbReference>